<dbReference type="Proteomes" id="UP000018660">
    <property type="component" value="Chromosome"/>
</dbReference>
<keyword evidence="1 4" id="KW-0808">Transferase</keyword>
<organism evidence="4 5">
    <name type="scientific">Pseudomonas monteilii SB3101</name>
    <dbReference type="NCBI Taxonomy" id="1435058"/>
    <lineage>
        <taxon>Bacteria</taxon>
        <taxon>Pseudomonadati</taxon>
        <taxon>Pseudomonadota</taxon>
        <taxon>Gammaproteobacteria</taxon>
        <taxon>Pseudomonadales</taxon>
        <taxon>Pseudomonadaceae</taxon>
        <taxon>Pseudomonas</taxon>
    </lineage>
</organism>
<dbReference type="PATRIC" id="fig|1435058.3.peg.987"/>
<dbReference type="Gene3D" id="3.40.50.2000">
    <property type="entry name" value="Glycogen Phosphorylase B"/>
    <property type="match status" value="2"/>
</dbReference>
<feature type="domain" description="Glycosyltransferase subfamily 4-like N-terminal" evidence="3">
    <location>
        <begin position="126"/>
        <end position="196"/>
    </location>
</feature>
<protein>
    <submittedName>
        <fullName evidence="4">Mannosyltransferase</fullName>
    </submittedName>
</protein>
<accession>V9UXL0</accession>
<evidence type="ECO:0000259" key="2">
    <source>
        <dbReference type="Pfam" id="PF00534"/>
    </source>
</evidence>
<dbReference type="PANTHER" id="PTHR46401">
    <property type="entry name" value="GLYCOSYLTRANSFERASE WBBK-RELATED"/>
    <property type="match status" value="1"/>
</dbReference>
<feature type="domain" description="Glycosyl transferase family 1" evidence="2">
    <location>
        <begin position="222"/>
        <end position="363"/>
    </location>
</feature>
<dbReference type="GO" id="GO:0016757">
    <property type="term" value="F:glycosyltransferase activity"/>
    <property type="evidence" value="ECO:0007669"/>
    <property type="project" value="UniProtKB-KW"/>
</dbReference>
<gene>
    <name evidence="4" type="ORF">X970_04995</name>
</gene>
<name>V9UXL0_9PSED</name>
<dbReference type="InterPro" id="IPR028098">
    <property type="entry name" value="Glyco_trans_4-like_N"/>
</dbReference>
<dbReference type="RefSeq" id="WP_024086452.1">
    <property type="nucleotide sequence ID" value="NC_023076.1"/>
</dbReference>
<dbReference type="Pfam" id="PF13439">
    <property type="entry name" value="Glyco_transf_4"/>
    <property type="match status" value="1"/>
</dbReference>
<evidence type="ECO:0000313" key="4">
    <source>
        <dbReference type="EMBL" id="AHC86798.1"/>
    </source>
</evidence>
<reference evidence="4 5" key="1">
    <citation type="submission" date="2013-12" db="EMBL/GenBank/DDBJ databases">
        <title>Complete Genomes of Pseudomonas monteilii SB3078 and SB3101, two Benzene, Toluene and Ethylbenzene Degrading Bacteria used for Bioaugmentation.</title>
        <authorList>
            <person name="Dueholm M.S."/>
            <person name="Albertsen M."/>
            <person name="D'Imperio S."/>
            <person name="Tale V.P."/>
            <person name="Lewis D."/>
            <person name="Nilsen P.H."/>
            <person name="Nielsen J.L."/>
        </authorList>
    </citation>
    <scope>NUCLEOTIDE SEQUENCE [LARGE SCALE GENOMIC DNA]</scope>
    <source>
        <strain evidence="4 5">SB3101</strain>
    </source>
</reference>
<dbReference type="FunFam" id="3.40.50.2000:FF:000119">
    <property type="entry name" value="Glycosyl transferase group 1"/>
    <property type="match status" value="1"/>
</dbReference>
<dbReference type="Pfam" id="PF00534">
    <property type="entry name" value="Glycos_transf_1"/>
    <property type="match status" value="1"/>
</dbReference>
<dbReference type="GO" id="GO:0009103">
    <property type="term" value="P:lipopolysaccharide biosynthetic process"/>
    <property type="evidence" value="ECO:0007669"/>
    <property type="project" value="TreeGrafter"/>
</dbReference>
<dbReference type="InterPro" id="IPR001296">
    <property type="entry name" value="Glyco_trans_1"/>
</dbReference>
<dbReference type="EMBL" id="CP006979">
    <property type="protein sequence ID" value="AHC86798.1"/>
    <property type="molecule type" value="Genomic_DNA"/>
</dbReference>
<evidence type="ECO:0000259" key="3">
    <source>
        <dbReference type="Pfam" id="PF13439"/>
    </source>
</evidence>
<dbReference type="SUPFAM" id="SSF53756">
    <property type="entry name" value="UDP-Glycosyltransferase/glycogen phosphorylase"/>
    <property type="match status" value="1"/>
</dbReference>
<dbReference type="KEGG" id="pmot:X970_04995"/>
<sequence length="399" mass="44006">MKLLLNTESLVPPLTGIGNYTFNLLEQLLVVEELGVIDCFQGANFFSAESALAHCMAASAQYVKPGGECAKPSARQALEAHVRSILKRWTFTYRAREVLLNARRYSRAGERRHYVYHEPNFILKPHAGPCVATIHDLSFLHFPQFHPRKRVEWLTSKLPQTLKRADFLITDSDVIRDELVGDFGVSGDRVKTVYLGASQAYQPQTAEQTCLPLQRYGLRHGRYVLFVGTLEPRKGVDTLIEAWCRLPRAIRDEYPLVLAGAPGWHNQALGDRIKALELSHGLRQLSFVPGSDLPALYAGASVFAYPSLYEGFGLPVLEAMQCGVPVICTAGTSMAEFTQGSALLVEAGNIEQLSAQLSDVLGDLAGRSALADAGLLRAAEFSWRRCAQETLEVYRAVGS</sequence>
<dbReference type="HOGENOM" id="CLU_009583_27_0_6"/>
<dbReference type="PANTHER" id="PTHR46401:SF2">
    <property type="entry name" value="GLYCOSYLTRANSFERASE WBBK-RELATED"/>
    <property type="match status" value="1"/>
</dbReference>
<proteinExistence type="predicted"/>
<keyword evidence="4" id="KW-0328">Glycosyltransferase</keyword>
<evidence type="ECO:0000256" key="1">
    <source>
        <dbReference type="ARBA" id="ARBA00022679"/>
    </source>
</evidence>
<dbReference type="CDD" id="cd03809">
    <property type="entry name" value="GT4_MtfB-like"/>
    <property type="match status" value="1"/>
</dbReference>
<evidence type="ECO:0000313" key="5">
    <source>
        <dbReference type="Proteomes" id="UP000018660"/>
    </source>
</evidence>
<dbReference type="AlphaFoldDB" id="V9UXL0"/>